<dbReference type="InterPro" id="IPR001611">
    <property type="entry name" value="Leu-rich_rpt"/>
</dbReference>
<evidence type="ECO:0008006" key="6">
    <source>
        <dbReference type="Google" id="ProtNLM"/>
    </source>
</evidence>
<evidence type="ECO:0000313" key="4">
    <source>
        <dbReference type="EMBL" id="GGC35685.1"/>
    </source>
</evidence>
<proteinExistence type="predicted"/>
<keyword evidence="2" id="KW-0677">Repeat</keyword>
<dbReference type="RefSeq" id="WP_188463169.1">
    <property type="nucleotide sequence ID" value="NZ_BAABHU010000006.1"/>
</dbReference>
<evidence type="ECO:0000256" key="3">
    <source>
        <dbReference type="SAM" id="SignalP"/>
    </source>
</evidence>
<accession>A0ABQ1M7C4</accession>
<dbReference type="InterPro" id="IPR032675">
    <property type="entry name" value="LRR_dom_sf"/>
</dbReference>
<organism evidence="4 5">
    <name type="scientific">Marivirga lumbricoides</name>
    <dbReference type="NCBI Taxonomy" id="1046115"/>
    <lineage>
        <taxon>Bacteria</taxon>
        <taxon>Pseudomonadati</taxon>
        <taxon>Bacteroidota</taxon>
        <taxon>Cytophagia</taxon>
        <taxon>Cytophagales</taxon>
        <taxon>Marivirgaceae</taxon>
        <taxon>Marivirga</taxon>
    </lineage>
</organism>
<sequence length="821" mass="93793">MISNKFFTTGFFIIVLSCFSFIGHAQQLGDYTKSQVQNYQSKAEDQVRFLAYLLNTLGNENSSPRDKDVIIRESYKKIFKDSKVQVEDDLTSDRKVLVNKDITAYLKDIDFFYKNVKFDFDVQEVEPFLRPDGGLSFKVTLNRTLKGTDLEGEPVLNTKKRYIEINLDEATDGLQIASIYTTKVSREEALKEWWKNLSLGWKSVFREKLAISSDSVDINTLYKIAAIDSLNLAGNNFIVTLDPISMLVDLKKIDLSNTKIQDISSLSSLTEIQELNLSNTAIEEISYLRYAEKLRFLDLSFTQVKSLDDLLNLKKLERLYLRGTDITDFSMLSNFTDLKEVDLSETYFNKLDVLVHLSKLQTLNLGRSNVKELNVAISPQTLENLDLTFAPVADISALKGNKALKTLNISNTQVMSLEPLSELKNLEKIYADNTFISQQKATDFTDANPQVLVIINSEELSAWWASLSPQWKSAFSKYINETSGKIPAKEQLTKLLLVDSLKLNNTGLTELFPLKKFSRLRYLSISDNDIISLEPLRTLNSLIELNAENIDIAGIDPLLSLKKLSKLNLSRNQLSNELLMKLTRLKSLTLLNVDGTQADKDFVREFLAQIDNNCIVIYDSEGLKSWWNGLSSEWQQIMQLQLTVSNPPTVQELHELTAIKNIVIIDEGIENLTPFEQFVQLESLHLERVALTDVSNIERVGELKRLTIKETPIEDVEPIARLKNLEELVLNYSAVDDLRPLEDLKYLERLSVAGTKIRNLKGVENLYSLRYLDVSSSMVRKLKRLSELDNLEQVRCYNTRISERRVEGFKEENPDCVVRYY</sequence>
<evidence type="ECO:0000313" key="5">
    <source>
        <dbReference type="Proteomes" id="UP000636010"/>
    </source>
</evidence>
<evidence type="ECO:0000256" key="1">
    <source>
        <dbReference type="ARBA" id="ARBA00022614"/>
    </source>
</evidence>
<keyword evidence="5" id="KW-1185">Reference proteome</keyword>
<keyword evidence="1" id="KW-0433">Leucine-rich repeat</keyword>
<protein>
    <recommendedName>
        <fullName evidence="6">Leucine-rich repeat domain-containing protein</fullName>
    </recommendedName>
</protein>
<dbReference type="InterPro" id="IPR050836">
    <property type="entry name" value="SDS22/Internalin_LRR"/>
</dbReference>
<dbReference type="InterPro" id="IPR025875">
    <property type="entry name" value="Leu-rich_rpt_4"/>
</dbReference>
<dbReference type="SMART" id="SM00365">
    <property type="entry name" value="LRR_SD22"/>
    <property type="match status" value="4"/>
</dbReference>
<dbReference type="SUPFAM" id="SSF52058">
    <property type="entry name" value="L domain-like"/>
    <property type="match status" value="2"/>
</dbReference>
<gene>
    <name evidence="4" type="ORF">GCM10011506_21350</name>
</gene>
<keyword evidence="3" id="KW-0732">Signal</keyword>
<feature type="chain" id="PRO_5045826222" description="Leucine-rich repeat domain-containing protein" evidence="3">
    <location>
        <begin position="26"/>
        <end position="821"/>
    </location>
</feature>
<evidence type="ECO:0000256" key="2">
    <source>
        <dbReference type="ARBA" id="ARBA00022737"/>
    </source>
</evidence>
<dbReference type="Proteomes" id="UP000636010">
    <property type="component" value="Unassembled WGS sequence"/>
</dbReference>
<dbReference type="PANTHER" id="PTHR46652">
    <property type="entry name" value="LEUCINE-RICH REPEAT AND IQ DOMAIN-CONTAINING PROTEIN 1-RELATED"/>
    <property type="match status" value="1"/>
</dbReference>
<comment type="caution">
    <text evidence="4">The sequence shown here is derived from an EMBL/GenBank/DDBJ whole genome shotgun (WGS) entry which is preliminary data.</text>
</comment>
<dbReference type="EMBL" id="BMEC01000006">
    <property type="protein sequence ID" value="GGC35685.1"/>
    <property type="molecule type" value="Genomic_DNA"/>
</dbReference>
<feature type="signal peptide" evidence="3">
    <location>
        <begin position="1"/>
        <end position="25"/>
    </location>
</feature>
<dbReference type="PANTHER" id="PTHR46652:SF3">
    <property type="entry name" value="LEUCINE-RICH REPEAT-CONTAINING PROTEIN 9"/>
    <property type="match status" value="1"/>
</dbReference>
<dbReference type="PROSITE" id="PS51257">
    <property type="entry name" value="PROKAR_LIPOPROTEIN"/>
    <property type="match status" value="1"/>
</dbReference>
<name>A0ABQ1M7C4_9BACT</name>
<reference evidence="5" key="1">
    <citation type="journal article" date="2019" name="Int. J. Syst. Evol. Microbiol.">
        <title>The Global Catalogue of Microorganisms (GCM) 10K type strain sequencing project: providing services to taxonomists for standard genome sequencing and annotation.</title>
        <authorList>
            <consortium name="The Broad Institute Genomics Platform"/>
            <consortium name="The Broad Institute Genome Sequencing Center for Infectious Disease"/>
            <person name="Wu L."/>
            <person name="Ma J."/>
        </authorList>
    </citation>
    <scope>NUCLEOTIDE SEQUENCE [LARGE SCALE GENOMIC DNA]</scope>
    <source>
        <strain evidence="5">CGMCC 1.10832</strain>
    </source>
</reference>
<dbReference type="PROSITE" id="PS51450">
    <property type="entry name" value="LRR"/>
    <property type="match status" value="4"/>
</dbReference>
<dbReference type="Gene3D" id="3.80.10.10">
    <property type="entry name" value="Ribonuclease Inhibitor"/>
    <property type="match status" value="3"/>
</dbReference>
<dbReference type="Pfam" id="PF12799">
    <property type="entry name" value="LRR_4"/>
    <property type="match status" value="2"/>
</dbReference>